<reference evidence="1 2" key="1">
    <citation type="submission" date="2018-06" db="EMBL/GenBank/DDBJ databases">
        <authorList>
            <consortium name="Pathogen Informatics"/>
            <person name="Doyle S."/>
        </authorList>
    </citation>
    <scope>NUCLEOTIDE SEQUENCE [LARGE SCALE GENOMIC DNA]</scope>
    <source>
        <strain evidence="1 2">NCTC13291</strain>
    </source>
</reference>
<proteinExistence type="predicted"/>
<dbReference type="RefSeq" id="WP_019460241.1">
    <property type="nucleotide sequence ID" value="NZ_AP031462.1"/>
</dbReference>
<dbReference type="PANTHER" id="PTHR39166">
    <property type="entry name" value="BLL1166 PROTEIN"/>
    <property type="match status" value="1"/>
</dbReference>
<dbReference type="PANTHER" id="PTHR39166:SF1">
    <property type="entry name" value="BLL1166 PROTEIN"/>
    <property type="match status" value="1"/>
</dbReference>
<dbReference type="Proteomes" id="UP000254919">
    <property type="component" value="Unassembled WGS sequence"/>
</dbReference>
<dbReference type="EMBL" id="UGVN01000001">
    <property type="protein sequence ID" value="SUE38437.1"/>
    <property type="molecule type" value="Genomic_DNA"/>
</dbReference>
<sequence length="215" mass="23527">MLDRYRPGFSSAPSADASAGSFLARISTNPVNAALLERLPALGLPQGFLTAGCLFQAVWNHRSGQPAGQGVKDYDVFYFDDRDLSWEAEDAVIRRVAEATRDLHDGMGAVIEVKNQARVHLWYEQRFGSPYPRLTSARDGIGRYLVACTCIGIEAATGAVHAPDGFGDLEAGILRMNPLSGNRHDLFRRKAESYRARWPWLSIAEPGPKGGPLTP</sequence>
<name>A0A379MW95_9PROT</name>
<organism evidence="1 2">
    <name type="scientific">Roseomonas mucosa</name>
    <dbReference type="NCBI Taxonomy" id="207340"/>
    <lineage>
        <taxon>Bacteria</taxon>
        <taxon>Pseudomonadati</taxon>
        <taxon>Pseudomonadota</taxon>
        <taxon>Alphaproteobacteria</taxon>
        <taxon>Acetobacterales</taxon>
        <taxon>Roseomonadaceae</taxon>
        <taxon>Roseomonas</taxon>
    </lineage>
</organism>
<evidence type="ECO:0000313" key="1">
    <source>
        <dbReference type="EMBL" id="SUE38437.1"/>
    </source>
</evidence>
<gene>
    <name evidence="1" type="ORF">NCTC13291_00653</name>
</gene>
<dbReference type="InterPro" id="IPR009267">
    <property type="entry name" value="NTP_transf_6"/>
</dbReference>
<dbReference type="OrthoDB" id="9805247at2"/>
<accession>A0A379MW95</accession>
<dbReference type="Pfam" id="PF06042">
    <property type="entry name" value="NTP_transf_6"/>
    <property type="match status" value="1"/>
</dbReference>
<evidence type="ECO:0000313" key="2">
    <source>
        <dbReference type="Proteomes" id="UP000254919"/>
    </source>
</evidence>
<protein>
    <submittedName>
        <fullName evidence="1">Uncharacterized protein conserved in bacteria</fullName>
    </submittedName>
</protein>
<dbReference type="GeneID" id="99635675"/>
<dbReference type="AlphaFoldDB" id="A0A379MW95"/>